<keyword evidence="2" id="KW-0238">DNA-binding</keyword>
<dbReference type="PANTHER" id="PTHR43132:SF6">
    <property type="entry name" value="HTH-TYPE TRANSCRIPTIONAL REPRESSOR CZRA"/>
    <property type="match status" value="1"/>
</dbReference>
<dbReference type="PANTHER" id="PTHR43132">
    <property type="entry name" value="ARSENICAL RESISTANCE OPERON REPRESSOR ARSR-RELATED"/>
    <property type="match status" value="1"/>
</dbReference>
<evidence type="ECO:0000259" key="4">
    <source>
        <dbReference type="PROSITE" id="PS50987"/>
    </source>
</evidence>
<dbReference type="InterPro" id="IPR051011">
    <property type="entry name" value="Metal_resp_trans_reg"/>
</dbReference>
<name>A0AAW6T4H0_9BACI</name>
<dbReference type="Pfam" id="PF01022">
    <property type="entry name" value="HTH_5"/>
    <property type="match status" value="1"/>
</dbReference>
<dbReference type="CDD" id="cd00090">
    <property type="entry name" value="HTH_ARSR"/>
    <property type="match status" value="1"/>
</dbReference>
<evidence type="ECO:0000256" key="3">
    <source>
        <dbReference type="ARBA" id="ARBA00023163"/>
    </source>
</evidence>
<evidence type="ECO:0000256" key="1">
    <source>
        <dbReference type="ARBA" id="ARBA00023015"/>
    </source>
</evidence>
<dbReference type="Gene3D" id="1.10.10.10">
    <property type="entry name" value="Winged helix-like DNA-binding domain superfamily/Winged helix DNA-binding domain"/>
    <property type="match status" value="1"/>
</dbReference>
<dbReference type="GO" id="GO:0003700">
    <property type="term" value="F:DNA-binding transcription factor activity"/>
    <property type="evidence" value="ECO:0007669"/>
    <property type="project" value="InterPro"/>
</dbReference>
<dbReference type="InterPro" id="IPR001845">
    <property type="entry name" value="HTH_ArsR_DNA-bd_dom"/>
</dbReference>
<keyword evidence="3" id="KW-0804">Transcription</keyword>
<dbReference type="SUPFAM" id="SSF46785">
    <property type="entry name" value="Winged helix' DNA-binding domain"/>
    <property type="match status" value="1"/>
</dbReference>
<organism evidence="5 6">
    <name type="scientific">Heyndrickxia oleronia</name>
    <dbReference type="NCBI Taxonomy" id="38875"/>
    <lineage>
        <taxon>Bacteria</taxon>
        <taxon>Bacillati</taxon>
        <taxon>Bacillota</taxon>
        <taxon>Bacilli</taxon>
        <taxon>Bacillales</taxon>
        <taxon>Bacillaceae</taxon>
        <taxon>Heyndrickxia</taxon>
    </lineage>
</organism>
<dbReference type="InterPro" id="IPR036390">
    <property type="entry name" value="WH_DNA-bd_sf"/>
</dbReference>
<dbReference type="GO" id="GO:0003677">
    <property type="term" value="F:DNA binding"/>
    <property type="evidence" value="ECO:0007669"/>
    <property type="project" value="UniProtKB-KW"/>
</dbReference>
<dbReference type="PRINTS" id="PR00778">
    <property type="entry name" value="HTHARSR"/>
</dbReference>
<comment type="caution">
    <text evidence="5">The sequence shown here is derived from an EMBL/GenBank/DDBJ whole genome shotgun (WGS) entry which is preliminary data.</text>
</comment>
<evidence type="ECO:0000313" key="6">
    <source>
        <dbReference type="Proteomes" id="UP001159179"/>
    </source>
</evidence>
<keyword evidence="1" id="KW-0805">Transcription regulation</keyword>
<dbReference type="EMBL" id="JAROYP010000018">
    <property type="protein sequence ID" value="MDH5163756.1"/>
    <property type="molecule type" value="Genomic_DNA"/>
</dbReference>
<sequence>MNVIDMSFKRTSYEVEVKYSILYECVLGIAMITYPKLKGKLEKSESYWEHLRNSLSESLDAELQYCQEHNTWKILLQLLHTQDFDSLPSFLEFLANVSNQQLVYHALPFLEESQQHVRDAASKGDKDAFSQMILASRQHNFFPNLIHFISEVDQDELRRHLICLMNGWFLEVIEKDKEETKRILKKDFEEKQRMMNKVSAEEFVQWATGEEYKPETNISKVLLIPHYIYSPWTIHANLEGTKVFYYPVSQTSLSDEPDVALLAQFYKALGDEKRLKIIKLLHENDRSLKDLTDILGIGKTTVHHHLVILRSAQIIKMKDSTYSLVHHTLSTLKPKLLEYLQEEDNK</sequence>
<feature type="domain" description="HTH arsR-type" evidence="4">
    <location>
        <begin position="254"/>
        <end position="346"/>
    </location>
</feature>
<protein>
    <submittedName>
        <fullName evidence="5">Metalloregulator ArsR/SmtB family transcription factor</fullName>
    </submittedName>
</protein>
<dbReference type="InterPro" id="IPR036388">
    <property type="entry name" value="WH-like_DNA-bd_sf"/>
</dbReference>
<dbReference type="PROSITE" id="PS50987">
    <property type="entry name" value="HTH_ARSR_2"/>
    <property type="match status" value="1"/>
</dbReference>
<evidence type="ECO:0000313" key="5">
    <source>
        <dbReference type="EMBL" id="MDH5163756.1"/>
    </source>
</evidence>
<reference evidence="5" key="1">
    <citation type="submission" date="2023-03" db="EMBL/GenBank/DDBJ databases">
        <title>Bacterial isolates from washroom surfaces on a university campus.</title>
        <authorList>
            <person name="Holman D.B."/>
            <person name="Gzyl K.E."/>
            <person name="Taheri A.E."/>
        </authorList>
    </citation>
    <scope>NUCLEOTIDE SEQUENCE</scope>
    <source>
        <strain evidence="5">RD03</strain>
    </source>
</reference>
<evidence type="ECO:0000256" key="2">
    <source>
        <dbReference type="ARBA" id="ARBA00023125"/>
    </source>
</evidence>
<accession>A0AAW6T4H0</accession>
<dbReference type="SMART" id="SM00418">
    <property type="entry name" value="HTH_ARSR"/>
    <property type="match status" value="1"/>
</dbReference>
<dbReference type="Proteomes" id="UP001159179">
    <property type="component" value="Unassembled WGS sequence"/>
</dbReference>
<gene>
    <name evidence="5" type="ORF">P5X88_22715</name>
</gene>
<dbReference type="RefSeq" id="WP_280618427.1">
    <property type="nucleotide sequence ID" value="NZ_JAROYP010000018.1"/>
</dbReference>
<proteinExistence type="predicted"/>
<dbReference type="AlphaFoldDB" id="A0AAW6T4H0"/>
<dbReference type="InterPro" id="IPR011991">
    <property type="entry name" value="ArsR-like_HTH"/>
</dbReference>